<dbReference type="SMART" id="SM00260">
    <property type="entry name" value="CheW"/>
    <property type="match status" value="1"/>
</dbReference>
<name>A0A0U1QMT2_9BACL</name>
<sequence>MDEQIGITVFVGTEELSVSIDDVQEVIEPVPVLSVPVTHCFFTGLISLRGAIIPLVDLHSVLHESPSRFTNKDKKYIICRSGQKSIAIDIDSVGDTFSFTSDQVSAPANDKTVLQQLVSGQIRLADRELPLLSIARVIAYTSKLNAKQREQLGYLAVH</sequence>
<dbReference type="InterPro" id="IPR002545">
    <property type="entry name" value="CheW-lke_dom"/>
</dbReference>
<reference evidence="2 3" key="1">
    <citation type="journal article" date="2011" name="J. Bacteriol.">
        <title>Draft genome sequence of Sporolactobacillus inulinus strain CASD, an efficient D-lactic acid-producing bacterium with high-concentration lactate tolerance capability.</title>
        <authorList>
            <person name="Yu B."/>
            <person name="Su F."/>
            <person name="Wang L."/>
            <person name="Xu K."/>
            <person name="Zhao B."/>
            <person name="Xu P."/>
        </authorList>
    </citation>
    <scope>NUCLEOTIDE SEQUENCE [LARGE SCALE GENOMIC DNA]</scope>
    <source>
        <strain evidence="2 3">CASD</strain>
    </source>
</reference>
<evidence type="ECO:0000313" key="3">
    <source>
        <dbReference type="Proteomes" id="UP000035553"/>
    </source>
</evidence>
<proteinExistence type="predicted"/>
<dbReference type="Gene3D" id="2.30.30.40">
    <property type="entry name" value="SH3 Domains"/>
    <property type="match status" value="1"/>
</dbReference>
<dbReference type="EMBL" id="AFVQ02000126">
    <property type="protein sequence ID" value="KLI02110.1"/>
    <property type="molecule type" value="Genomic_DNA"/>
</dbReference>
<dbReference type="OrthoDB" id="2989166at2"/>
<dbReference type="GO" id="GO:0007165">
    <property type="term" value="P:signal transduction"/>
    <property type="evidence" value="ECO:0007669"/>
    <property type="project" value="InterPro"/>
</dbReference>
<organism evidence="2 3">
    <name type="scientific">Sporolactobacillus inulinus CASD</name>
    <dbReference type="NCBI Taxonomy" id="1069536"/>
    <lineage>
        <taxon>Bacteria</taxon>
        <taxon>Bacillati</taxon>
        <taxon>Bacillota</taxon>
        <taxon>Bacilli</taxon>
        <taxon>Bacillales</taxon>
        <taxon>Sporolactobacillaceae</taxon>
        <taxon>Sporolactobacillus</taxon>
    </lineage>
</organism>
<dbReference type="Pfam" id="PF01584">
    <property type="entry name" value="CheW"/>
    <property type="match status" value="1"/>
</dbReference>
<dbReference type="InterPro" id="IPR036061">
    <property type="entry name" value="CheW-like_dom_sf"/>
</dbReference>
<dbReference type="GO" id="GO:0005829">
    <property type="term" value="C:cytosol"/>
    <property type="evidence" value="ECO:0007669"/>
    <property type="project" value="TreeGrafter"/>
</dbReference>
<dbReference type="InterPro" id="IPR039315">
    <property type="entry name" value="CheW"/>
</dbReference>
<dbReference type="Gene3D" id="2.40.50.180">
    <property type="entry name" value="CheA-289, Domain 4"/>
    <property type="match status" value="1"/>
</dbReference>
<dbReference type="RefSeq" id="WP_010024648.1">
    <property type="nucleotide sequence ID" value="NZ_AFVQ02000126.1"/>
</dbReference>
<dbReference type="STRING" id="1069536.SINU_09835"/>
<dbReference type="SUPFAM" id="SSF50341">
    <property type="entry name" value="CheW-like"/>
    <property type="match status" value="1"/>
</dbReference>
<dbReference type="AlphaFoldDB" id="A0A0U1QMT2"/>
<dbReference type="GO" id="GO:0006935">
    <property type="term" value="P:chemotaxis"/>
    <property type="evidence" value="ECO:0007669"/>
    <property type="project" value="InterPro"/>
</dbReference>
<dbReference type="PROSITE" id="PS50851">
    <property type="entry name" value="CHEW"/>
    <property type="match status" value="1"/>
</dbReference>
<comment type="caution">
    <text evidence="2">The sequence shown here is derived from an EMBL/GenBank/DDBJ whole genome shotgun (WGS) entry which is preliminary data.</text>
</comment>
<keyword evidence="3" id="KW-1185">Reference proteome</keyword>
<dbReference type="PANTHER" id="PTHR22617">
    <property type="entry name" value="CHEMOTAXIS SENSOR HISTIDINE KINASE-RELATED"/>
    <property type="match status" value="1"/>
</dbReference>
<accession>A0A0U1QMT2</accession>
<evidence type="ECO:0000313" key="2">
    <source>
        <dbReference type="EMBL" id="KLI02110.1"/>
    </source>
</evidence>
<gene>
    <name evidence="2" type="ORF">SINU_09835</name>
</gene>
<dbReference type="PANTHER" id="PTHR22617:SF23">
    <property type="entry name" value="CHEMOTAXIS PROTEIN CHEW"/>
    <property type="match status" value="1"/>
</dbReference>
<protein>
    <recommendedName>
        <fullName evidence="1">CheW-like domain-containing protein</fullName>
    </recommendedName>
</protein>
<evidence type="ECO:0000259" key="1">
    <source>
        <dbReference type="PROSITE" id="PS50851"/>
    </source>
</evidence>
<dbReference type="Proteomes" id="UP000035553">
    <property type="component" value="Unassembled WGS sequence"/>
</dbReference>
<feature type="domain" description="CheW-like" evidence="1">
    <location>
        <begin position="3"/>
        <end position="143"/>
    </location>
</feature>